<dbReference type="InterPro" id="IPR051199">
    <property type="entry name" value="LPS_LOS_Heptosyltrfase"/>
</dbReference>
<dbReference type="PANTHER" id="PTHR30160">
    <property type="entry name" value="TETRAACYLDISACCHARIDE 4'-KINASE-RELATED"/>
    <property type="match status" value="1"/>
</dbReference>
<dbReference type="Pfam" id="PF01075">
    <property type="entry name" value="Glyco_transf_9"/>
    <property type="match status" value="1"/>
</dbReference>
<protein>
    <submittedName>
        <fullName evidence="4">ADP-heptose:LPS heptosyltransferase</fullName>
    </submittedName>
</protein>
<dbReference type="CDD" id="cd03789">
    <property type="entry name" value="GT9_LPS_heptosyltransferase"/>
    <property type="match status" value="1"/>
</dbReference>
<evidence type="ECO:0000313" key="4">
    <source>
        <dbReference type="EMBL" id="MBA8824856.1"/>
    </source>
</evidence>
<evidence type="ECO:0000313" key="5">
    <source>
        <dbReference type="Proteomes" id="UP000569329"/>
    </source>
</evidence>
<evidence type="ECO:0000256" key="2">
    <source>
        <dbReference type="ARBA" id="ARBA00022679"/>
    </source>
</evidence>
<dbReference type="RefSeq" id="WP_328796033.1">
    <property type="nucleotide sequence ID" value="NZ_JACGWZ010000002.1"/>
</dbReference>
<comment type="caution">
    <text evidence="4">The sequence shown here is derived from an EMBL/GenBank/DDBJ whole genome shotgun (WGS) entry which is preliminary data.</text>
</comment>
<sequence>MAVTRRHTVLVLRALGLGDLLTAVPALRGLRETFADSRIVLAAPSPLSALLPLMRTVDSLYPASGPGGFRWNHPAPDVAVNLHGSGPESIEALRDSGARHVMTHAHPDFPGLGGPAWDEDQHEVWRWCRLLGHFGVPTDPQRRRVERPEHDGSHPGAVIVHPGASHVARQWPPERFARVARRLAERGHEVVITGSSGERELADRVAVYAKLPRTSVLAGRTGMGELAALVSRARLVVCADTGIAHVATAFGTPSVVLFGPVAPSHWGPPDDPRHVALWSGTLGDTFADRPDPGLLRLSSEDVIEAVDEVLDRTEDPALSRSGGVR</sequence>
<accession>A0A839DXA0</accession>
<organism evidence="4 5">
    <name type="scientific">Halosaccharopolyspora lacisalsi</name>
    <dbReference type="NCBI Taxonomy" id="1000566"/>
    <lineage>
        <taxon>Bacteria</taxon>
        <taxon>Bacillati</taxon>
        <taxon>Actinomycetota</taxon>
        <taxon>Actinomycetes</taxon>
        <taxon>Pseudonocardiales</taxon>
        <taxon>Pseudonocardiaceae</taxon>
        <taxon>Halosaccharopolyspora</taxon>
    </lineage>
</organism>
<feature type="compositionally biased region" description="Basic and acidic residues" evidence="3">
    <location>
        <begin position="140"/>
        <end position="153"/>
    </location>
</feature>
<dbReference type="PANTHER" id="PTHR30160:SF1">
    <property type="entry name" value="LIPOPOLYSACCHARIDE 1,2-N-ACETYLGLUCOSAMINETRANSFERASE-RELATED"/>
    <property type="match status" value="1"/>
</dbReference>
<dbReference type="EMBL" id="JACGWZ010000002">
    <property type="protein sequence ID" value="MBA8824856.1"/>
    <property type="molecule type" value="Genomic_DNA"/>
</dbReference>
<evidence type="ECO:0000256" key="3">
    <source>
        <dbReference type="SAM" id="MobiDB-lite"/>
    </source>
</evidence>
<dbReference type="SUPFAM" id="SSF53756">
    <property type="entry name" value="UDP-Glycosyltransferase/glycogen phosphorylase"/>
    <property type="match status" value="1"/>
</dbReference>
<name>A0A839DXA0_9PSEU</name>
<gene>
    <name evidence="4" type="ORF">FHX42_002203</name>
</gene>
<feature type="region of interest" description="Disordered" evidence="3">
    <location>
        <begin position="140"/>
        <end position="159"/>
    </location>
</feature>
<dbReference type="GO" id="GO:0009244">
    <property type="term" value="P:lipopolysaccharide core region biosynthetic process"/>
    <property type="evidence" value="ECO:0007669"/>
    <property type="project" value="TreeGrafter"/>
</dbReference>
<reference evidence="4 5" key="1">
    <citation type="submission" date="2020-07" db="EMBL/GenBank/DDBJ databases">
        <title>Sequencing the genomes of 1000 actinobacteria strains.</title>
        <authorList>
            <person name="Klenk H.-P."/>
        </authorList>
    </citation>
    <scope>NUCLEOTIDE SEQUENCE [LARGE SCALE GENOMIC DNA]</scope>
    <source>
        <strain evidence="4 5">DSM 45975</strain>
    </source>
</reference>
<evidence type="ECO:0000256" key="1">
    <source>
        <dbReference type="ARBA" id="ARBA00022676"/>
    </source>
</evidence>
<keyword evidence="2 4" id="KW-0808">Transferase</keyword>
<dbReference type="GO" id="GO:0008713">
    <property type="term" value="F:ADP-heptose-lipopolysaccharide heptosyltransferase activity"/>
    <property type="evidence" value="ECO:0007669"/>
    <property type="project" value="TreeGrafter"/>
</dbReference>
<dbReference type="Proteomes" id="UP000569329">
    <property type="component" value="Unassembled WGS sequence"/>
</dbReference>
<proteinExistence type="predicted"/>
<keyword evidence="1" id="KW-0328">Glycosyltransferase</keyword>
<dbReference type="Gene3D" id="3.40.50.2000">
    <property type="entry name" value="Glycogen Phosphorylase B"/>
    <property type="match status" value="2"/>
</dbReference>
<dbReference type="GO" id="GO:0005829">
    <property type="term" value="C:cytosol"/>
    <property type="evidence" value="ECO:0007669"/>
    <property type="project" value="TreeGrafter"/>
</dbReference>
<dbReference type="InterPro" id="IPR002201">
    <property type="entry name" value="Glyco_trans_9"/>
</dbReference>
<dbReference type="AlphaFoldDB" id="A0A839DXA0"/>
<keyword evidence="5" id="KW-1185">Reference proteome</keyword>